<dbReference type="PANTHER" id="PTHR32097:SF17">
    <property type="entry name" value="CAMP-BINDING PROTEIN 1-RELATED"/>
    <property type="match status" value="1"/>
</dbReference>
<dbReference type="CDD" id="cd06974">
    <property type="entry name" value="TerD_like"/>
    <property type="match status" value="1"/>
</dbReference>
<dbReference type="Proteomes" id="UP000184130">
    <property type="component" value="Unassembled WGS sequence"/>
</dbReference>
<dbReference type="InterPro" id="IPR051324">
    <property type="entry name" value="Stress/Tellurium_Resist"/>
</dbReference>
<gene>
    <name evidence="3" type="ORF">SAMN05216463_103216</name>
</gene>
<name>A0A1M6SJ57_XYLRU</name>
<evidence type="ECO:0000259" key="2">
    <source>
        <dbReference type="Pfam" id="PF02342"/>
    </source>
</evidence>
<dbReference type="OrthoDB" id="978360at2"/>
<dbReference type="EMBL" id="FRBD01000003">
    <property type="protein sequence ID" value="SHK44723.1"/>
    <property type="molecule type" value="Genomic_DNA"/>
</dbReference>
<keyword evidence="1" id="KW-0778">Tellurium resistance</keyword>
<evidence type="ECO:0000256" key="1">
    <source>
        <dbReference type="ARBA" id="ARBA00022686"/>
    </source>
</evidence>
<feature type="domain" description="TerD" evidence="2">
    <location>
        <begin position="8"/>
        <end position="224"/>
    </location>
</feature>
<accession>A0A1M6SJ57</accession>
<protein>
    <submittedName>
        <fullName evidence="3">Tellurium resistance protein TerZ</fullName>
    </submittedName>
</protein>
<dbReference type="GO" id="GO:0046690">
    <property type="term" value="P:response to tellurium ion"/>
    <property type="evidence" value="ECO:0007669"/>
    <property type="project" value="UniProtKB-KW"/>
</dbReference>
<dbReference type="InterPro" id="IPR003325">
    <property type="entry name" value="TerD"/>
</dbReference>
<dbReference type="Pfam" id="PF02342">
    <property type="entry name" value="TerD"/>
    <property type="match status" value="1"/>
</dbReference>
<dbReference type="Gene3D" id="2.60.60.30">
    <property type="entry name" value="sav2460 like domains"/>
    <property type="match status" value="1"/>
</dbReference>
<dbReference type="RefSeq" id="WP_073205257.1">
    <property type="nucleotide sequence ID" value="NZ_FRBD01000003.1"/>
</dbReference>
<organism evidence="3 4">
    <name type="scientific">Xylanibacter ruminicola</name>
    <name type="common">Prevotella ruminicola</name>
    <dbReference type="NCBI Taxonomy" id="839"/>
    <lineage>
        <taxon>Bacteria</taxon>
        <taxon>Pseudomonadati</taxon>
        <taxon>Bacteroidota</taxon>
        <taxon>Bacteroidia</taxon>
        <taxon>Bacteroidales</taxon>
        <taxon>Prevotellaceae</taxon>
        <taxon>Xylanibacter</taxon>
    </lineage>
</organism>
<evidence type="ECO:0000313" key="3">
    <source>
        <dbReference type="EMBL" id="SHK44723.1"/>
    </source>
</evidence>
<evidence type="ECO:0000313" key="4">
    <source>
        <dbReference type="Proteomes" id="UP000184130"/>
    </source>
</evidence>
<dbReference type="AlphaFoldDB" id="A0A1M6SJ57"/>
<sequence length="240" mass="27133">MAIVLEKKLEKGQKINLEKDDGSKMTKFCVGCNWGMIETGRTVEVVDSEGFLGFGRKTHREKEKIEVDLDLSCIMVDENGNICDHIYSPLYRKDFLSHYGMPIGKLDSSDRALHHTGDDRQGDADGDDGLDNEIITVDLGRVNSKVHQIFFFLNNCGKEDFSQIPYAAIRMFEGTPDRPPKQVFASYDVAAESQYKGKLALIMGKLYRRGNDWKFAAIGDAFEDQNLCLTIRRILTSYAK</sequence>
<proteinExistence type="predicted"/>
<dbReference type="PANTHER" id="PTHR32097">
    <property type="entry name" value="CAMP-BINDING PROTEIN 1-RELATED"/>
    <property type="match status" value="1"/>
</dbReference>
<reference evidence="3 4" key="1">
    <citation type="submission" date="2016-11" db="EMBL/GenBank/DDBJ databases">
        <authorList>
            <person name="Jaros S."/>
            <person name="Januszkiewicz K."/>
            <person name="Wedrychowicz H."/>
        </authorList>
    </citation>
    <scope>NUCLEOTIDE SEQUENCE [LARGE SCALE GENOMIC DNA]</scope>
    <source>
        <strain evidence="3 4">KHT3</strain>
    </source>
</reference>